<dbReference type="AlphaFoldDB" id="A0A837DCC3"/>
<comment type="caution">
    <text evidence="3">The sequence shown here is derived from an EMBL/GenBank/DDBJ whole genome shotgun (WGS) entry which is preliminary data.</text>
</comment>
<evidence type="ECO:0000313" key="3">
    <source>
        <dbReference type="EMBL" id="KHF44231.1"/>
    </source>
</evidence>
<feature type="compositionally biased region" description="Low complexity" evidence="1">
    <location>
        <begin position="42"/>
        <end position="53"/>
    </location>
</feature>
<feature type="region of interest" description="Disordered" evidence="1">
    <location>
        <begin position="36"/>
        <end position="127"/>
    </location>
</feature>
<dbReference type="RefSeq" id="WP_015787747.1">
    <property type="nucleotide sequence ID" value="NZ_CALJZO010000051.1"/>
</dbReference>
<protein>
    <submittedName>
        <fullName evidence="3">Uncharacterized protein</fullName>
    </submittedName>
</protein>
<organism evidence="3 4">
    <name type="scientific">Saccharomonospora viridis</name>
    <dbReference type="NCBI Taxonomy" id="1852"/>
    <lineage>
        <taxon>Bacteria</taxon>
        <taxon>Bacillati</taxon>
        <taxon>Actinomycetota</taxon>
        <taxon>Actinomycetes</taxon>
        <taxon>Pseudonocardiales</taxon>
        <taxon>Pseudonocardiaceae</taxon>
        <taxon>Saccharomonospora</taxon>
    </lineage>
</organism>
<feature type="compositionally biased region" description="Basic and acidic residues" evidence="1">
    <location>
        <begin position="103"/>
        <end position="127"/>
    </location>
</feature>
<dbReference type="EMBL" id="JRZE01000003">
    <property type="protein sequence ID" value="KHF44231.1"/>
    <property type="molecule type" value="Genomic_DNA"/>
</dbReference>
<feature type="transmembrane region" description="Helical" evidence="2">
    <location>
        <begin position="6"/>
        <end position="28"/>
    </location>
</feature>
<sequence length="127" mass="14291">MLWLFGEIWLWLLIAFVLGGAIAAYILFSGLRKRETAEKGESTTASDSDVSATERTQLIRPVEPQPHFGQRPSRPSPGPRPAEDTFPDEGRKQGVLPVSASEWHARNEWPNEHDTEAAEEDRPRREG</sequence>
<keyword evidence="2" id="KW-0812">Transmembrane</keyword>
<keyword evidence="2" id="KW-0472">Membrane</keyword>
<dbReference type="OrthoDB" id="3637927at2"/>
<keyword evidence="2" id="KW-1133">Transmembrane helix</keyword>
<gene>
    <name evidence="3" type="ORF">MINT15_11130</name>
</gene>
<evidence type="ECO:0000256" key="1">
    <source>
        <dbReference type="SAM" id="MobiDB-lite"/>
    </source>
</evidence>
<dbReference type="OMA" id="SEWHARN"/>
<dbReference type="Proteomes" id="UP000030848">
    <property type="component" value="Unassembled WGS sequence"/>
</dbReference>
<evidence type="ECO:0000313" key="4">
    <source>
        <dbReference type="Proteomes" id="UP000030848"/>
    </source>
</evidence>
<proteinExistence type="predicted"/>
<accession>A0A837DCC3</accession>
<evidence type="ECO:0000256" key="2">
    <source>
        <dbReference type="SAM" id="Phobius"/>
    </source>
</evidence>
<name>A0A837DCC3_9PSEU</name>
<reference evidence="3 4" key="1">
    <citation type="submission" date="2014-10" db="EMBL/GenBank/DDBJ databases">
        <title>Genome sequence of Micropolyspora internatus JCM3315.</title>
        <authorList>
            <person name="Shin S.-K."/>
            <person name="Yi H."/>
        </authorList>
    </citation>
    <scope>NUCLEOTIDE SEQUENCE [LARGE SCALE GENOMIC DNA]</scope>
    <source>
        <strain evidence="3 4">JCM 3315</strain>
    </source>
</reference>